<protein>
    <submittedName>
        <fullName evidence="2">Uncharacterized protein</fullName>
    </submittedName>
</protein>
<feature type="region of interest" description="Disordered" evidence="1">
    <location>
        <begin position="39"/>
        <end position="68"/>
    </location>
</feature>
<evidence type="ECO:0000256" key="1">
    <source>
        <dbReference type="SAM" id="MobiDB-lite"/>
    </source>
</evidence>
<evidence type="ECO:0000313" key="2">
    <source>
        <dbReference type="EMBL" id="KAG9275183.1"/>
    </source>
</evidence>
<organism evidence="2 3">
    <name type="scientific">Astyanax mexicanus</name>
    <name type="common">Blind cave fish</name>
    <name type="synonym">Astyanax fasciatus mexicanus</name>
    <dbReference type="NCBI Taxonomy" id="7994"/>
    <lineage>
        <taxon>Eukaryota</taxon>
        <taxon>Metazoa</taxon>
        <taxon>Chordata</taxon>
        <taxon>Craniata</taxon>
        <taxon>Vertebrata</taxon>
        <taxon>Euteleostomi</taxon>
        <taxon>Actinopterygii</taxon>
        <taxon>Neopterygii</taxon>
        <taxon>Teleostei</taxon>
        <taxon>Ostariophysi</taxon>
        <taxon>Characiformes</taxon>
        <taxon>Characoidei</taxon>
        <taxon>Acestrorhamphidae</taxon>
        <taxon>Acestrorhamphinae</taxon>
        <taxon>Astyanax</taxon>
    </lineage>
</organism>
<accession>A0A8T2LTE7</accession>
<reference evidence="2 3" key="1">
    <citation type="submission" date="2021-07" db="EMBL/GenBank/DDBJ databases">
        <authorList>
            <person name="Imarazene B."/>
            <person name="Zahm M."/>
            <person name="Klopp C."/>
            <person name="Cabau C."/>
            <person name="Beille S."/>
            <person name="Jouanno E."/>
            <person name="Castinel A."/>
            <person name="Lluch J."/>
            <person name="Gil L."/>
            <person name="Kuchtly C."/>
            <person name="Lopez Roques C."/>
            <person name="Donnadieu C."/>
            <person name="Parrinello H."/>
            <person name="Journot L."/>
            <person name="Du K."/>
            <person name="Schartl M."/>
            <person name="Retaux S."/>
            <person name="Guiguen Y."/>
        </authorList>
    </citation>
    <scope>NUCLEOTIDE SEQUENCE [LARGE SCALE GENOMIC DNA]</scope>
    <source>
        <strain evidence="2">Pach_M1</strain>
        <tissue evidence="2">Testis</tissue>
    </source>
</reference>
<evidence type="ECO:0000313" key="3">
    <source>
        <dbReference type="Proteomes" id="UP000752171"/>
    </source>
</evidence>
<dbReference type="AlphaFoldDB" id="A0A8T2LTE7"/>
<gene>
    <name evidence="2" type="ORF">AMEX_G9668</name>
</gene>
<proteinExistence type="predicted"/>
<sequence>MGYSLDTYIITYKAVPRVQLKAKLMHQFMPRCVSEGDSFTQKKLRPLGLSPSTHTDRTQQGHTADTPGTTYIVVWMTHPSDTPTHTYSTVPSTQESQQ</sequence>
<name>A0A8T2LTE7_ASTMX</name>
<dbReference type="Proteomes" id="UP000752171">
    <property type="component" value="Unassembled WGS sequence"/>
</dbReference>
<dbReference type="EMBL" id="JAICCE010000007">
    <property type="protein sequence ID" value="KAG9275183.1"/>
    <property type="molecule type" value="Genomic_DNA"/>
</dbReference>
<comment type="caution">
    <text evidence="2">The sequence shown here is derived from an EMBL/GenBank/DDBJ whole genome shotgun (WGS) entry which is preliminary data.</text>
</comment>